<dbReference type="GO" id="GO:0003995">
    <property type="term" value="F:acyl-CoA dehydrogenase activity"/>
    <property type="evidence" value="ECO:0007669"/>
    <property type="project" value="TreeGrafter"/>
</dbReference>
<dbReference type="SUPFAM" id="SSF47203">
    <property type="entry name" value="Acyl-CoA dehydrogenase C-terminal domain-like"/>
    <property type="match status" value="1"/>
</dbReference>
<comment type="cofactor">
    <cofactor evidence="1">
        <name>FAD</name>
        <dbReference type="ChEBI" id="CHEBI:57692"/>
    </cofactor>
</comment>
<evidence type="ECO:0000256" key="1">
    <source>
        <dbReference type="ARBA" id="ARBA00001974"/>
    </source>
</evidence>
<dbReference type="Gene3D" id="1.20.140.10">
    <property type="entry name" value="Butyryl-CoA Dehydrogenase, subunit A, domain 3"/>
    <property type="match status" value="1"/>
</dbReference>
<comment type="similarity">
    <text evidence="2">Belongs to the acyl-CoA dehydrogenase family.</text>
</comment>
<dbReference type="AlphaFoldDB" id="E1QH27"/>
<dbReference type="InterPro" id="IPR009075">
    <property type="entry name" value="AcylCo_DH/oxidase_C"/>
</dbReference>
<dbReference type="eggNOG" id="COG1960">
    <property type="taxonomic scope" value="Bacteria"/>
</dbReference>
<dbReference type="HOGENOM" id="CLU_034827_0_0_7"/>
<keyword evidence="5" id="KW-0274">FAD</keyword>
<evidence type="ECO:0000256" key="5">
    <source>
        <dbReference type="ARBA" id="ARBA00022827"/>
    </source>
</evidence>
<dbReference type="STRING" id="644282.Deba_1502"/>
<sequence length="567" mass="65015">MILLNPKNHTRAYPDAISKEIMVKTIDFFERKGKRNLKADYRDRIWYDDFLEFQKDNQIFYNLLTPQAYGDGQTRWDTYRNCEFNEILGFYGLVYWYTWQVTILGLGPLWMSHNEAIKKRTAQLLKDGAIFGFGLSEREHGADIYTTDMTLSGDGQGGYKARGGKYYIGNGNKAAILSTFGRMAGTDNEYVFFAAQPGHEKFELVKNVVDSQMYVAEYALHDYPVGEADIIARGPHAWDSALNTVNVGKYNLGWASVGICTHALYESINHAANRRLYKMFVTDFPHVRQIFVDAYARLVAMKLFAQRASDYFRSANADDRRYLLYNPIVKMKVTVQGENIIDMLWNVIAAKGFENEMYFSSAASDIRGLPKLEGTAHVNMALIVKFMANYFFNPKAYPETPKRGDAACDSFLWDQGPTRGLGQIQFHDFRPVLAKWEHLPNVKIFSEQVKVLERFLSQATPSKDQARDTDFLLSLGEIFTLVPYGQLILEAAAHEGLEEALIDQIFDCFVRDFSKFAMELYQKPSSTDQQMDLCMKMIRRPNVDMARFGTIWAEHVYALEGLYEMND</sequence>
<evidence type="ECO:0000313" key="7">
    <source>
        <dbReference type="EMBL" id="ADK84870.1"/>
    </source>
</evidence>
<protein>
    <submittedName>
        <fullName evidence="7">Acyl-CoA dehydrogenase domain protein</fullName>
    </submittedName>
</protein>
<comment type="subunit">
    <text evidence="3">Homotetramer.</text>
</comment>
<feature type="domain" description="Acyl-CoA dehydrogenase/oxidase C-terminal" evidence="6">
    <location>
        <begin position="238"/>
        <end position="386"/>
    </location>
</feature>
<gene>
    <name evidence="7" type="ordered locus">Deba_1502</name>
</gene>
<dbReference type="RefSeq" id="WP_013258323.1">
    <property type="nucleotide sequence ID" value="NC_014365.1"/>
</dbReference>
<accession>E1QH27</accession>
<dbReference type="Gene3D" id="2.40.110.10">
    <property type="entry name" value="Butyryl-CoA Dehydrogenase, subunit A, domain 2"/>
    <property type="match status" value="1"/>
</dbReference>
<dbReference type="PANTHER" id="PTHR43884:SF19">
    <property type="entry name" value="ACYL-COA DEHYDROGENASE FADE4-RELATED"/>
    <property type="match status" value="1"/>
</dbReference>
<dbReference type="InterPro" id="IPR037069">
    <property type="entry name" value="AcylCoA_DH/ox_N_sf"/>
</dbReference>
<proteinExistence type="inferred from homology"/>
<dbReference type="InterPro" id="IPR009100">
    <property type="entry name" value="AcylCoA_DH/oxidase_NM_dom_sf"/>
</dbReference>
<dbReference type="InterPro" id="IPR046373">
    <property type="entry name" value="Acyl-CoA_Oxase/DH_mid-dom_sf"/>
</dbReference>
<dbReference type="PANTHER" id="PTHR43884">
    <property type="entry name" value="ACYL-COA DEHYDROGENASE"/>
    <property type="match status" value="1"/>
</dbReference>
<dbReference type="KEGG" id="dbr:Deba_1502"/>
<evidence type="ECO:0000256" key="2">
    <source>
        <dbReference type="ARBA" id="ARBA00009347"/>
    </source>
</evidence>
<dbReference type="GO" id="GO:0005886">
    <property type="term" value="C:plasma membrane"/>
    <property type="evidence" value="ECO:0007669"/>
    <property type="project" value="TreeGrafter"/>
</dbReference>
<dbReference type="InterPro" id="IPR036250">
    <property type="entry name" value="AcylCo_DH-like_C"/>
</dbReference>
<evidence type="ECO:0000313" key="8">
    <source>
        <dbReference type="Proteomes" id="UP000009047"/>
    </source>
</evidence>
<organism evidence="7 8">
    <name type="scientific">Desulfarculus baarsii (strain ATCC 33931 / DSM 2075 / LMG 7858 / VKM B-1802 / 2st14)</name>
    <dbReference type="NCBI Taxonomy" id="644282"/>
    <lineage>
        <taxon>Bacteria</taxon>
        <taxon>Pseudomonadati</taxon>
        <taxon>Thermodesulfobacteriota</taxon>
        <taxon>Desulfarculia</taxon>
        <taxon>Desulfarculales</taxon>
        <taxon>Desulfarculaceae</taxon>
        <taxon>Desulfarculus</taxon>
    </lineage>
</organism>
<evidence type="ECO:0000256" key="3">
    <source>
        <dbReference type="ARBA" id="ARBA00011881"/>
    </source>
</evidence>
<keyword evidence="8" id="KW-1185">Reference proteome</keyword>
<dbReference type="GO" id="GO:0050660">
    <property type="term" value="F:flavin adenine dinucleotide binding"/>
    <property type="evidence" value="ECO:0007669"/>
    <property type="project" value="InterPro"/>
</dbReference>
<name>E1QH27_DESB2</name>
<dbReference type="Proteomes" id="UP000009047">
    <property type="component" value="Chromosome"/>
</dbReference>
<reference evidence="7 8" key="1">
    <citation type="journal article" date="2010" name="Stand. Genomic Sci.">
        <title>Complete genome sequence of Desulfarculus baarsii type strain (2st14).</title>
        <authorList>
            <person name="Sun H."/>
            <person name="Spring S."/>
            <person name="Lapidus A."/>
            <person name="Davenport K."/>
            <person name="Del Rio T.G."/>
            <person name="Tice H."/>
            <person name="Nolan M."/>
            <person name="Copeland A."/>
            <person name="Cheng J.F."/>
            <person name="Lucas S."/>
            <person name="Tapia R."/>
            <person name="Goodwin L."/>
            <person name="Pitluck S."/>
            <person name="Ivanova N."/>
            <person name="Pagani I."/>
            <person name="Mavromatis K."/>
            <person name="Ovchinnikova G."/>
            <person name="Pati A."/>
            <person name="Chen A."/>
            <person name="Palaniappan K."/>
            <person name="Hauser L."/>
            <person name="Chang Y.J."/>
            <person name="Jeffries C.D."/>
            <person name="Detter J.C."/>
            <person name="Han C."/>
            <person name="Rohde M."/>
            <person name="Brambilla E."/>
            <person name="Goker M."/>
            <person name="Woyke T."/>
            <person name="Bristow J."/>
            <person name="Eisen J.A."/>
            <person name="Markowitz V."/>
            <person name="Hugenholtz P."/>
            <person name="Kyrpides N.C."/>
            <person name="Klenk H.P."/>
            <person name="Land M."/>
        </authorList>
    </citation>
    <scope>NUCLEOTIDE SEQUENCE [LARGE SCALE GENOMIC DNA]</scope>
    <source>
        <strain evidence="8">ATCC 33931 / DSM 2075 / LMG 7858 / VKM B-1802 / 2st14</strain>
    </source>
</reference>
<dbReference type="OrthoDB" id="5427839at2"/>
<keyword evidence="4" id="KW-0285">Flavoprotein</keyword>
<dbReference type="SUPFAM" id="SSF56645">
    <property type="entry name" value="Acyl-CoA dehydrogenase NM domain-like"/>
    <property type="match status" value="1"/>
</dbReference>
<evidence type="ECO:0000256" key="4">
    <source>
        <dbReference type="ARBA" id="ARBA00022630"/>
    </source>
</evidence>
<dbReference type="Gene3D" id="1.10.540.10">
    <property type="entry name" value="Acyl-CoA dehydrogenase/oxidase, N-terminal domain"/>
    <property type="match status" value="1"/>
</dbReference>
<dbReference type="EMBL" id="CP002085">
    <property type="protein sequence ID" value="ADK84870.1"/>
    <property type="molecule type" value="Genomic_DNA"/>
</dbReference>
<evidence type="ECO:0000259" key="6">
    <source>
        <dbReference type="Pfam" id="PF00441"/>
    </source>
</evidence>
<dbReference type="Pfam" id="PF00441">
    <property type="entry name" value="Acyl-CoA_dh_1"/>
    <property type="match status" value="1"/>
</dbReference>